<dbReference type="Pfam" id="PF00583">
    <property type="entry name" value="Acetyltransf_1"/>
    <property type="match status" value="1"/>
</dbReference>
<dbReference type="EMBL" id="JNVM01000005">
    <property type="protein sequence ID" value="KEQ26853.1"/>
    <property type="molecule type" value="Genomic_DNA"/>
</dbReference>
<evidence type="ECO:0000313" key="5">
    <source>
        <dbReference type="Proteomes" id="UP000028123"/>
    </source>
</evidence>
<accession>A0A081P830</accession>
<comment type="caution">
    <text evidence="4">The sequence shown here is derived from an EMBL/GenBank/DDBJ whole genome shotgun (WGS) entry which is preliminary data.</text>
</comment>
<keyword evidence="2" id="KW-0012">Acyltransferase</keyword>
<dbReference type="AlphaFoldDB" id="A0A081P830"/>
<name>A0A081P830_9BACL</name>
<evidence type="ECO:0000256" key="1">
    <source>
        <dbReference type="ARBA" id="ARBA00022679"/>
    </source>
</evidence>
<evidence type="ECO:0000259" key="3">
    <source>
        <dbReference type="PROSITE" id="PS51186"/>
    </source>
</evidence>
<gene>
    <name evidence="4" type="ORF">ET33_29345</name>
</gene>
<dbReference type="SUPFAM" id="SSF55729">
    <property type="entry name" value="Acyl-CoA N-acyltransferases (Nat)"/>
    <property type="match status" value="1"/>
</dbReference>
<dbReference type="OrthoDB" id="9803233at2"/>
<dbReference type="PANTHER" id="PTHR10545:SF42">
    <property type="entry name" value="ACETYLTRANSFERASE"/>
    <property type="match status" value="1"/>
</dbReference>
<dbReference type="PANTHER" id="PTHR10545">
    <property type="entry name" value="DIAMINE N-ACETYLTRANSFERASE"/>
    <property type="match status" value="1"/>
</dbReference>
<dbReference type="Proteomes" id="UP000028123">
    <property type="component" value="Unassembled WGS sequence"/>
</dbReference>
<keyword evidence="5" id="KW-1185">Reference proteome</keyword>
<dbReference type="InterPro" id="IPR051016">
    <property type="entry name" value="Diverse_Substrate_AcTransf"/>
</dbReference>
<organism evidence="4 5">
    <name type="scientific">Paenibacillus tyrfis</name>
    <dbReference type="NCBI Taxonomy" id="1501230"/>
    <lineage>
        <taxon>Bacteria</taxon>
        <taxon>Bacillati</taxon>
        <taxon>Bacillota</taxon>
        <taxon>Bacilli</taxon>
        <taxon>Bacillales</taxon>
        <taxon>Paenibacillaceae</taxon>
        <taxon>Paenibacillus</taxon>
    </lineage>
</organism>
<proteinExistence type="predicted"/>
<protein>
    <submittedName>
        <fullName evidence="4">GNAT family acetyltransferase</fullName>
    </submittedName>
</protein>
<dbReference type="InterPro" id="IPR016181">
    <property type="entry name" value="Acyl_CoA_acyltransferase"/>
</dbReference>
<dbReference type="Gene3D" id="3.40.630.30">
    <property type="match status" value="1"/>
</dbReference>
<evidence type="ECO:0000256" key="2">
    <source>
        <dbReference type="ARBA" id="ARBA00023315"/>
    </source>
</evidence>
<feature type="domain" description="N-acetyltransferase" evidence="3">
    <location>
        <begin position="11"/>
        <end position="154"/>
    </location>
</feature>
<dbReference type="eggNOG" id="COG0456">
    <property type="taxonomic scope" value="Bacteria"/>
</dbReference>
<evidence type="ECO:0000313" key="4">
    <source>
        <dbReference type="EMBL" id="KEQ26853.1"/>
    </source>
</evidence>
<dbReference type="GO" id="GO:0008080">
    <property type="term" value="F:N-acetyltransferase activity"/>
    <property type="evidence" value="ECO:0007669"/>
    <property type="project" value="TreeGrafter"/>
</dbReference>
<sequence length="154" mass="17962">MAGISNKQISIDIVPLRVEDRNRWNILARGYKTFYETELPDSTYDEVWHRLLNADGIYGFGAHLQGNLVGIAHYLFHRAIWMEDACYLQDLFVDEAARGHGVARALIERVAKSAREHNASRFYWQTRQDNTTARLLYDKVANHKGFIRYDYPLE</sequence>
<dbReference type="CDD" id="cd04301">
    <property type="entry name" value="NAT_SF"/>
    <property type="match status" value="1"/>
</dbReference>
<reference evidence="4 5" key="1">
    <citation type="submission" date="2014-06" db="EMBL/GenBank/DDBJ databases">
        <title>Draft genome sequence of Paenibacillus sp. MSt1.</title>
        <authorList>
            <person name="Aw Y.K."/>
            <person name="Ong K.S."/>
            <person name="Gan H.M."/>
            <person name="Lee S.M."/>
        </authorList>
    </citation>
    <scope>NUCLEOTIDE SEQUENCE [LARGE SCALE GENOMIC DNA]</scope>
    <source>
        <strain evidence="4 5">MSt1</strain>
    </source>
</reference>
<dbReference type="InterPro" id="IPR000182">
    <property type="entry name" value="GNAT_dom"/>
</dbReference>
<keyword evidence="1 4" id="KW-0808">Transferase</keyword>
<dbReference type="PROSITE" id="PS51186">
    <property type="entry name" value="GNAT"/>
    <property type="match status" value="1"/>
</dbReference>